<accession>A0A6A4K1T8</accession>
<dbReference type="EMBL" id="WIXP02000007">
    <property type="protein sequence ID" value="KAF6208044.1"/>
    <property type="molecule type" value="Genomic_DNA"/>
</dbReference>
<reference evidence="1" key="1">
    <citation type="journal article" date="2021" name="Mol. Ecol. Resour.">
        <title>Apolygus lucorum genome provides insights into omnivorousness and mesophyll feeding.</title>
        <authorList>
            <person name="Liu Y."/>
            <person name="Liu H."/>
            <person name="Wang H."/>
            <person name="Huang T."/>
            <person name="Liu B."/>
            <person name="Yang B."/>
            <person name="Yin L."/>
            <person name="Li B."/>
            <person name="Zhang Y."/>
            <person name="Zhang S."/>
            <person name="Jiang F."/>
            <person name="Zhang X."/>
            <person name="Ren Y."/>
            <person name="Wang B."/>
            <person name="Wang S."/>
            <person name="Lu Y."/>
            <person name="Wu K."/>
            <person name="Fan W."/>
            <person name="Wang G."/>
        </authorList>
    </citation>
    <scope>NUCLEOTIDE SEQUENCE</scope>
    <source>
        <strain evidence="1">12Hb</strain>
    </source>
</reference>
<evidence type="ECO:0000313" key="1">
    <source>
        <dbReference type="EMBL" id="KAF6208044.1"/>
    </source>
</evidence>
<dbReference type="AlphaFoldDB" id="A0A6A4K1T8"/>
<sequence>MITLIVPTEESDWRLHGSSRTNVSVLWVMSHKETSFSASGDAFIESPVTSQDDQDDDTVTDSEISVNEVDWPMSSNYHLTEEAFSTISVNYLKNMIYVLRSLSISVTNDG</sequence>
<keyword evidence="2" id="KW-1185">Reference proteome</keyword>
<comment type="caution">
    <text evidence="1">The sequence shown here is derived from an EMBL/GenBank/DDBJ whole genome shotgun (WGS) entry which is preliminary data.</text>
</comment>
<evidence type="ECO:0000313" key="2">
    <source>
        <dbReference type="Proteomes" id="UP000466442"/>
    </source>
</evidence>
<protein>
    <submittedName>
        <fullName evidence="1">Uncharacterized protein</fullName>
    </submittedName>
</protein>
<proteinExistence type="predicted"/>
<organism evidence="1 2">
    <name type="scientific">Apolygus lucorum</name>
    <name type="common">Small green plant bug</name>
    <name type="synonym">Lygocoris lucorum</name>
    <dbReference type="NCBI Taxonomy" id="248454"/>
    <lineage>
        <taxon>Eukaryota</taxon>
        <taxon>Metazoa</taxon>
        <taxon>Ecdysozoa</taxon>
        <taxon>Arthropoda</taxon>
        <taxon>Hexapoda</taxon>
        <taxon>Insecta</taxon>
        <taxon>Pterygota</taxon>
        <taxon>Neoptera</taxon>
        <taxon>Paraneoptera</taxon>
        <taxon>Hemiptera</taxon>
        <taxon>Heteroptera</taxon>
        <taxon>Panheteroptera</taxon>
        <taxon>Cimicomorpha</taxon>
        <taxon>Miridae</taxon>
        <taxon>Mirini</taxon>
        <taxon>Apolygus</taxon>
    </lineage>
</organism>
<name>A0A6A4K1T8_APOLU</name>
<dbReference type="Proteomes" id="UP000466442">
    <property type="component" value="Unassembled WGS sequence"/>
</dbReference>
<gene>
    <name evidence="1" type="ORF">GE061_016494</name>
</gene>